<protein>
    <submittedName>
        <fullName evidence="2">11883_t:CDS:1</fullName>
    </submittedName>
</protein>
<reference evidence="2" key="1">
    <citation type="submission" date="2021-06" db="EMBL/GenBank/DDBJ databases">
        <authorList>
            <person name="Kallberg Y."/>
            <person name="Tangrot J."/>
            <person name="Rosling A."/>
        </authorList>
    </citation>
    <scope>NUCLEOTIDE SEQUENCE</scope>
    <source>
        <strain evidence="2">MT106</strain>
    </source>
</reference>
<keyword evidence="1" id="KW-0175">Coiled coil</keyword>
<dbReference type="AlphaFoldDB" id="A0A9N9GQR5"/>
<name>A0A9N9GQR5_9GLOM</name>
<evidence type="ECO:0000313" key="2">
    <source>
        <dbReference type="EMBL" id="CAG8623041.1"/>
    </source>
</evidence>
<dbReference type="Proteomes" id="UP000789831">
    <property type="component" value="Unassembled WGS sequence"/>
</dbReference>
<accession>A0A9N9GQR5</accession>
<feature type="coiled-coil region" evidence="1">
    <location>
        <begin position="98"/>
        <end position="125"/>
    </location>
</feature>
<proteinExistence type="predicted"/>
<comment type="caution">
    <text evidence="2">The sequence shown here is derived from an EMBL/GenBank/DDBJ whole genome shotgun (WGS) entry which is preliminary data.</text>
</comment>
<sequence length="393" mass="45891">MSILDDSDIIQAFKVKAPISLTYDDQLYESVAIEVKIQGRRFRKLLNRSYLNSKRSSNVASEIIDYIHEINSVNLPDTEKKRVFYKLKNSCSRIVDECKNLSNEYEEITKSLANIYEQLRTAQRKKIESYAPDYPNDPFYKLHLLFINKLHLFINKLQLFIVENVPFLSYAIQFYKKQSSSIDLRSRYEAITKSLAKIYEQLHAAQRKIIEYIAKYHRSSVFSRLSKIIDLLGQIYAPDYPNDPFYEQQLIIVERVTSLSCITHFYKKLSTSTDLGSRSGNSSDALLVINKSTSTGFESRSENSFDALLSIKKLQDNLDIIVQLVKDFENYWVTIDKQINKTSNIKRHYASIDRLTKNLDQEEVNLIIEEWETLHHLFESYATDINKVLDHTL</sequence>
<dbReference type="EMBL" id="CAJVPL010002950">
    <property type="protein sequence ID" value="CAG8623041.1"/>
    <property type="molecule type" value="Genomic_DNA"/>
</dbReference>
<evidence type="ECO:0000256" key="1">
    <source>
        <dbReference type="SAM" id="Coils"/>
    </source>
</evidence>
<organism evidence="2 3">
    <name type="scientific">Ambispora gerdemannii</name>
    <dbReference type="NCBI Taxonomy" id="144530"/>
    <lineage>
        <taxon>Eukaryota</taxon>
        <taxon>Fungi</taxon>
        <taxon>Fungi incertae sedis</taxon>
        <taxon>Mucoromycota</taxon>
        <taxon>Glomeromycotina</taxon>
        <taxon>Glomeromycetes</taxon>
        <taxon>Archaeosporales</taxon>
        <taxon>Ambisporaceae</taxon>
        <taxon>Ambispora</taxon>
    </lineage>
</organism>
<gene>
    <name evidence="2" type="ORF">AGERDE_LOCUS10153</name>
</gene>
<keyword evidence="3" id="KW-1185">Reference proteome</keyword>
<evidence type="ECO:0000313" key="3">
    <source>
        <dbReference type="Proteomes" id="UP000789831"/>
    </source>
</evidence>